<reference evidence="6" key="1">
    <citation type="submission" date="2013-11" db="EMBL/GenBank/DDBJ databases">
        <title>Genome sequence of the fusiform rust pathogen reveals effectors for host alternation and coevolution with pine.</title>
        <authorList>
            <consortium name="DOE Joint Genome Institute"/>
            <person name="Smith K."/>
            <person name="Pendleton A."/>
            <person name="Kubisiak T."/>
            <person name="Anderson C."/>
            <person name="Salamov A."/>
            <person name="Aerts A."/>
            <person name="Riley R."/>
            <person name="Clum A."/>
            <person name="Lindquist E."/>
            <person name="Ence D."/>
            <person name="Campbell M."/>
            <person name="Kronenberg Z."/>
            <person name="Feau N."/>
            <person name="Dhillon B."/>
            <person name="Hamelin R."/>
            <person name="Burleigh J."/>
            <person name="Smith J."/>
            <person name="Yandell M."/>
            <person name="Nelson C."/>
            <person name="Grigoriev I."/>
            <person name="Davis J."/>
        </authorList>
    </citation>
    <scope>NUCLEOTIDE SEQUENCE</scope>
    <source>
        <strain evidence="6">G11</strain>
    </source>
</reference>
<dbReference type="EMBL" id="MU167231">
    <property type="protein sequence ID" value="KAG0149021.1"/>
    <property type="molecule type" value="Genomic_DNA"/>
</dbReference>
<dbReference type="GO" id="GO:0001732">
    <property type="term" value="P:formation of cytoplasmic translation initiation complex"/>
    <property type="evidence" value="ECO:0007669"/>
    <property type="project" value="UniProtKB-UniRule"/>
</dbReference>
<dbReference type="AlphaFoldDB" id="A0A9P6NL34"/>
<comment type="caution">
    <text evidence="6">The sequence shown here is derived from an EMBL/GenBank/DDBJ whole genome shotgun (WGS) entry which is preliminary data.</text>
</comment>
<dbReference type="OrthoDB" id="25498at2759"/>
<keyword evidence="3 4" id="KW-0648">Protein biosynthesis</keyword>
<dbReference type="PANTHER" id="PTHR10540:SF6">
    <property type="entry name" value="EUKARYOTIC TRANSLATION INITIATION FACTOR 3 SUBUNIT F"/>
    <property type="match status" value="1"/>
</dbReference>
<evidence type="ECO:0000313" key="7">
    <source>
        <dbReference type="Proteomes" id="UP000886653"/>
    </source>
</evidence>
<dbReference type="GO" id="GO:0071541">
    <property type="term" value="C:eukaryotic translation initiation factor 3 complex, eIF3m"/>
    <property type="evidence" value="ECO:0007669"/>
    <property type="project" value="TreeGrafter"/>
</dbReference>
<proteinExistence type="inferred from homology"/>
<evidence type="ECO:0000313" key="6">
    <source>
        <dbReference type="EMBL" id="KAG0149021.1"/>
    </source>
</evidence>
<dbReference type="Pfam" id="PF01398">
    <property type="entry name" value="JAB"/>
    <property type="match status" value="1"/>
</dbReference>
<feature type="domain" description="MPN" evidence="5">
    <location>
        <begin position="24"/>
        <end position="164"/>
    </location>
</feature>
<dbReference type="PANTHER" id="PTHR10540">
    <property type="entry name" value="EUKARYOTIC TRANSLATION INITIATION FACTOR 3 SUBUNIT F-RELATED"/>
    <property type="match status" value="1"/>
</dbReference>
<keyword evidence="2 4" id="KW-0396">Initiation factor</keyword>
<accession>A0A9P6NL34</accession>
<dbReference type="GO" id="GO:0031369">
    <property type="term" value="F:translation initiation factor binding"/>
    <property type="evidence" value="ECO:0007669"/>
    <property type="project" value="InterPro"/>
</dbReference>
<comment type="subcellular location">
    <subcellularLocation>
        <location evidence="4">Cytoplasm</location>
    </subcellularLocation>
</comment>
<dbReference type="Pfam" id="PF13012">
    <property type="entry name" value="MitMem_reg"/>
    <property type="match status" value="1"/>
</dbReference>
<dbReference type="GO" id="GO:0003743">
    <property type="term" value="F:translation initiation factor activity"/>
    <property type="evidence" value="ECO:0007669"/>
    <property type="project" value="UniProtKB-UniRule"/>
</dbReference>
<name>A0A9P6NL34_9BASI</name>
<organism evidence="6 7">
    <name type="scientific">Cronartium quercuum f. sp. fusiforme G11</name>
    <dbReference type="NCBI Taxonomy" id="708437"/>
    <lineage>
        <taxon>Eukaryota</taxon>
        <taxon>Fungi</taxon>
        <taxon>Dikarya</taxon>
        <taxon>Basidiomycota</taxon>
        <taxon>Pucciniomycotina</taxon>
        <taxon>Pucciniomycetes</taxon>
        <taxon>Pucciniales</taxon>
        <taxon>Coleosporiaceae</taxon>
        <taxon>Cronartium</taxon>
    </lineage>
</organism>
<evidence type="ECO:0000256" key="1">
    <source>
        <dbReference type="ARBA" id="ARBA00022490"/>
    </source>
</evidence>
<dbReference type="CDD" id="cd08064">
    <property type="entry name" value="MPN_eIF3f"/>
    <property type="match status" value="1"/>
</dbReference>
<dbReference type="SMART" id="SM00232">
    <property type="entry name" value="JAB_MPN"/>
    <property type="match status" value="1"/>
</dbReference>
<gene>
    <name evidence="6" type="ORF">CROQUDRAFT_40395</name>
</gene>
<evidence type="ECO:0000256" key="4">
    <source>
        <dbReference type="HAMAP-Rule" id="MF_03005"/>
    </source>
</evidence>
<evidence type="ECO:0000259" key="5">
    <source>
        <dbReference type="PROSITE" id="PS50249"/>
    </source>
</evidence>
<protein>
    <recommendedName>
        <fullName evidence="4">Eukaryotic translation initiation factor 3 subunit F</fullName>
        <shortName evidence="4">eIF3f</shortName>
    </recommendedName>
</protein>
<dbReference type="GO" id="GO:0016282">
    <property type="term" value="C:eukaryotic 43S preinitiation complex"/>
    <property type="evidence" value="ECO:0007669"/>
    <property type="project" value="UniProtKB-UniRule"/>
</dbReference>
<dbReference type="GO" id="GO:0008237">
    <property type="term" value="F:metallopeptidase activity"/>
    <property type="evidence" value="ECO:0007669"/>
    <property type="project" value="InterPro"/>
</dbReference>
<dbReference type="HAMAP" id="MF_03005">
    <property type="entry name" value="eIF3f"/>
    <property type="match status" value="1"/>
</dbReference>
<comment type="similarity">
    <text evidence="4">Belongs to the eIF-3 subunit F family.</text>
</comment>
<dbReference type="InterPro" id="IPR027531">
    <property type="entry name" value="eIF3f"/>
</dbReference>
<keyword evidence="1 4" id="KW-0963">Cytoplasm</keyword>
<comment type="subunit">
    <text evidence="4">Component of the eukaryotic translation initiation factor 3 (eIF-3) complex.</text>
</comment>
<dbReference type="InterPro" id="IPR000555">
    <property type="entry name" value="JAMM/MPN+_dom"/>
</dbReference>
<dbReference type="PROSITE" id="PS50249">
    <property type="entry name" value="MPN"/>
    <property type="match status" value="1"/>
</dbReference>
<dbReference type="Gene3D" id="3.40.140.10">
    <property type="entry name" value="Cytidine Deaminase, domain 2"/>
    <property type="match status" value="1"/>
</dbReference>
<evidence type="ECO:0000256" key="2">
    <source>
        <dbReference type="ARBA" id="ARBA00022540"/>
    </source>
</evidence>
<dbReference type="InterPro" id="IPR024969">
    <property type="entry name" value="EIF3F/CSN6-like_C"/>
</dbReference>
<sequence>MLLSVPQPLSLPRLHSGSASLTNVTIQPLPLAAILDHHLRRPEHQDRVFGTLLGLRNIETGEVEVRSSFGVPYAANGRDVAVDSDHHRSLLELHHRVSPKEVVVGWYATSPVLNSFSSLIQDFYNSESVPLPAIHLTLDPATLNFKTFISSPIGLSTLQTLNLMFKPVPSSLSIPTPERTALELLSKPMRSSSAEATQLEADLKQQQTQLINRLKEPLKADLPMNHLHHLLTQLKEMLDQVYEYVARVNRGEIKGNNQLGKFLLDTIGSLPIGLTAGSQQAGKAASFEDDFQAHIADVLMVSYVATLVRDQVEISSRLNLLVSQ</sequence>
<comment type="function">
    <text evidence="4">Component of the eukaryotic translation initiation factor 3 (eIF-3) complex, which is involved in protein synthesis of a specialized repertoire of mRNAs and, together with other initiation factors, stimulates binding of mRNA and methionyl-tRNAi to the 40S ribosome. The eIF-3 complex specifically targets and initiates translation of a subset of mRNAs involved in cell proliferation.</text>
</comment>
<evidence type="ECO:0000256" key="3">
    <source>
        <dbReference type="ARBA" id="ARBA00022917"/>
    </source>
</evidence>
<dbReference type="InterPro" id="IPR037518">
    <property type="entry name" value="MPN"/>
</dbReference>
<keyword evidence="7" id="KW-1185">Reference proteome</keyword>
<dbReference type="Proteomes" id="UP000886653">
    <property type="component" value="Unassembled WGS sequence"/>
</dbReference>
<dbReference type="GO" id="GO:0033290">
    <property type="term" value="C:eukaryotic 48S preinitiation complex"/>
    <property type="evidence" value="ECO:0007669"/>
    <property type="project" value="UniProtKB-UniRule"/>
</dbReference>